<evidence type="ECO:0000313" key="1">
    <source>
        <dbReference type="EMBL" id="RRT34156.1"/>
    </source>
</evidence>
<name>A0A426X3V9_ENSVE</name>
<dbReference type="EMBL" id="AMZH03027426">
    <property type="protein sequence ID" value="RRT34156.1"/>
    <property type="molecule type" value="Genomic_DNA"/>
</dbReference>
<accession>A0A426X3V9</accession>
<reference evidence="1 2" key="1">
    <citation type="journal article" date="2014" name="Agronomy (Basel)">
        <title>A Draft Genome Sequence for Ensete ventricosum, the Drought-Tolerant Tree Against Hunger.</title>
        <authorList>
            <person name="Harrison J."/>
            <person name="Moore K.A."/>
            <person name="Paszkiewicz K."/>
            <person name="Jones T."/>
            <person name="Grant M."/>
            <person name="Ambacheew D."/>
            <person name="Muzemil S."/>
            <person name="Studholme D.J."/>
        </authorList>
    </citation>
    <scope>NUCLEOTIDE SEQUENCE [LARGE SCALE GENOMIC DNA]</scope>
</reference>
<comment type="caution">
    <text evidence="1">The sequence shown here is derived from an EMBL/GenBank/DDBJ whole genome shotgun (WGS) entry which is preliminary data.</text>
</comment>
<gene>
    <name evidence="1" type="ORF">B296_00034453</name>
</gene>
<evidence type="ECO:0000313" key="2">
    <source>
        <dbReference type="Proteomes" id="UP000287651"/>
    </source>
</evidence>
<dbReference type="Proteomes" id="UP000287651">
    <property type="component" value="Unassembled WGS sequence"/>
</dbReference>
<proteinExistence type="predicted"/>
<sequence>MYEIEQPQEKVAYYDIATEKRAEFEKAMAAYIKRKVSDLFYREVSFPSCVPTYLLTPSLLRPYNALSKLSCRKAARLVRNLMTMSKLDETGEMKICCL</sequence>
<protein>
    <submittedName>
        <fullName evidence="1">Uncharacterized protein</fullName>
    </submittedName>
</protein>
<dbReference type="AlphaFoldDB" id="A0A426X3V9"/>
<organism evidence="1 2">
    <name type="scientific">Ensete ventricosum</name>
    <name type="common">Abyssinian banana</name>
    <name type="synonym">Musa ensete</name>
    <dbReference type="NCBI Taxonomy" id="4639"/>
    <lineage>
        <taxon>Eukaryota</taxon>
        <taxon>Viridiplantae</taxon>
        <taxon>Streptophyta</taxon>
        <taxon>Embryophyta</taxon>
        <taxon>Tracheophyta</taxon>
        <taxon>Spermatophyta</taxon>
        <taxon>Magnoliopsida</taxon>
        <taxon>Liliopsida</taxon>
        <taxon>Zingiberales</taxon>
        <taxon>Musaceae</taxon>
        <taxon>Ensete</taxon>
    </lineage>
</organism>